<feature type="binding site" evidence="12">
    <location>
        <position position="256"/>
    </location>
    <ligand>
        <name>substrate</name>
    </ligand>
</feature>
<dbReference type="InterPro" id="IPR019793">
    <property type="entry name" value="Peroxidases_heam-ligand_BS"/>
</dbReference>
<keyword evidence="8 13" id="KW-0479">Metal-binding</keyword>
<evidence type="ECO:0000256" key="10">
    <source>
        <dbReference type="ARBA" id="ARBA00023002"/>
    </source>
</evidence>
<evidence type="ECO:0000256" key="1">
    <source>
        <dbReference type="ARBA" id="ARBA00000189"/>
    </source>
</evidence>
<proteinExistence type="inferred from homology"/>
<evidence type="ECO:0000256" key="7">
    <source>
        <dbReference type="ARBA" id="ARBA00022617"/>
    </source>
</evidence>
<organism evidence="18 19">
    <name type="scientific">Arabidopsis arenosa</name>
    <name type="common">Sand rock-cress</name>
    <name type="synonym">Cardaminopsis arenosa</name>
    <dbReference type="NCBI Taxonomy" id="38785"/>
    <lineage>
        <taxon>Eukaryota</taxon>
        <taxon>Viridiplantae</taxon>
        <taxon>Streptophyta</taxon>
        <taxon>Embryophyta</taxon>
        <taxon>Tracheophyta</taxon>
        <taxon>Spermatophyta</taxon>
        <taxon>Magnoliopsida</taxon>
        <taxon>eudicotyledons</taxon>
        <taxon>Gunneridae</taxon>
        <taxon>Pentapetalae</taxon>
        <taxon>rosids</taxon>
        <taxon>malvids</taxon>
        <taxon>Brassicales</taxon>
        <taxon>Brassicaceae</taxon>
        <taxon>Camelineae</taxon>
        <taxon>Arabidopsis</taxon>
    </lineage>
</organism>
<dbReference type="AlphaFoldDB" id="A0A8S2A0M7"/>
<dbReference type="PROSITE" id="PS00435">
    <property type="entry name" value="PEROXIDASE_1"/>
    <property type="match status" value="1"/>
</dbReference>
<dbReference type="GO" id="GO:0046872">
    <property type="term" value="F:metal ion binding"/>
    <property type="evidence" value="ECO:0007669"/>
    <property type="project" value="UniProtKB-KW"/>
</dbReference>
<protein>
    <recommendedName>
        <fullName evidence="4">peroxidase</fullName>
        <ecNumber evidence="4">1.11.1.7</ecNumber>
    </recommendedName>
</protein>
<name>A0A8S2A0M7_ARAAE</name>
<dbReference type="PROSITE" id="PS50873">
    <property type="entry name" value="PEROXIDASE_4"/>
    <property type="match status" value="2"/>
</dbReference>
<evidence type="ECO:0000256" key="15">
    <source>
        <dbReference type="SAM" id="Phobius"/>
    </source>
</evidence>
<evidence type="ECO:0000256" key="8">
    <source>
        <dbReference type="ARBA" id="ARBA00022723"/>
    </source>
</evidence>
<dbReference type="EC" id="1.11.1.7" evidence="4"/>
<sequence length="658" mass="71725">MRFLVGFTVLLTSVIALLIYGATSPANLTGDDFKFPAPSIIRVFFNGASSPANLTDRTYSLHYDYYCESCPSVTAPSIIRVFFTLTGDDFNFPAPSIIRVFFNGASSPANLTGDDFKFPAPSTIRVFFNGASSPANLTDRAFSLHYDYYRDSCPSVTAPSIIRVLFSDCFIEGFADETLSTENNASPNLSLKGFDVIDAIKSEREYVSPGGLSCAELPVFLELPLFPAREAALVAGTRVYRLVTVRKFSAVAFKLPAPQATLSLLLASAASRVFSERETVILSGAHSLGIKHCTFFENSLYNFSGTGKPDTELADACLGVVSCSSLVLGAREAGLLGFADETLSTENNASPNLSLKGFDVIDAIKSEREYVSPGGLSCAELPRCPAREAALVSGPRVYSLVTVRKDSAVTVRKDNAVAFKLPAPLSSLSLLLATASSKGSSKLTILVFILWFTTKTVDGKFEQYPDVPSDHPNYVFFNQFLKELRAQNAQSPINIYTGAEKTNYLSIFWAVLAASGMLGVGYVWIKFQRWLSSDLRDMNAFSKHLDEKINEAALKLDEMGRYAEETRNIAADTNSQIRDLREEMRAGFARVADRGDQELILDILYHVCSQIGVDVQPLAGRGGDIRPVAHGGRILTITQGIRSVLPAATRSRIFGRQH</sequence>
<comment type="subcellular location">
    <subcellularLocation>
        <location evidence="2">Vacuole</location>
    </subcellularLocation>
</comment>
<comment type="similarity">
    <text evidence="3">Belongs to the peroxidase family. Ascorbate peroxidase subfamily.</text>
</comment>
<feature type="binding site" evidence="13">
    <location>
        <position position="173"/>
    </location>
    <ligand>
        <name>Ca(2+)</name>
        <dbReference type="ChEBI" id="CHEBI:29108"/>
        <label>1</label>
    </ligand>
</feature>
<keyword evidence="11 13" id="KW-0408">Iron</keyword>
<accession>A0A8S2A0M7</accession>
<feature type="binding site" evidence="13">
    <location>
        <position position="168"/>
    </location>
    <ligand>
        <name>Ca(2+)</name>
        <dbReference type="ChEBI" id="CHEBI:29108"/>
        <label>1</label>
    </ligand>
</feature>
<comment type="cofactor">
    <cofactor evidence="13">
        <name>heme b</name>
        <dbReference type="ChEBI" id="CHEBI:60344"/>
    </cofactor>
    <text evidence="13">Binds 1 heme b (iron(II)-protoporphyrin IX) group per subunit.</text>
</comment>
<dbReference type="PANTHER" id="PTHR31235">
    <property type="entry name" value="PEROXIDASE 25-RELATED"/>
    <property type="match status" value="1"/>
</dbReference>
<dbReference type="InterPro" id="IPR002016">
    <property type="entry name" value="Haem_peroxidase"/>
</dbReference>
<dbReference type="Pfam" id="PF00141">
    <property type="entry name" value="peroxidase"/>
    <property type="match status" value="2"/>
</dbReference>
<dbReference type="EMBL" id="LR999453">
    <property type="protein sequence ID" value="CAE5975978.1"/>
    <property type="molecule type" value="Genomic_DNA"/>
</dbReference>
<dbReference type="InterPro" id="IPR010255">
    <property type="entry name" value="Haem_peroxidase_sf"/>
</dbReference>
<dbReference type="GO" id="GO:0005773">
    <property type="term" value="C:vacuole"/>
    <property type="evidence" value="ECO:0007669"/>
    <property type="project" value="UniProtKB-SubCell"/>
</dbReference>
<feature type="signal peptide" evidence="16">
    <location>
        <begin position="1"/>
        <end position="16"/>
    </location>
</feature>
<dbReference type="PRINTS" id="PR00461">
    <property type="entry name" value="PLPEROXIDASE"/>
</dbReference>
<keyword evidence="19" id="KW-1185">Reference proteome</keyword>
<keyword evidence="5" id="KW-0964">Secreted</keyword>
<evidence type="ECO:0000256" key="4">
    <source>
        <dbReference type="ARBA" id="ARBA00012313"/>
    </source>
</evidence>
<gene>
    <name evidence="18" type="ORF">AARE701A_LOCUS8313</name>
</gene>
<evidence type="ECO:0000313" key="19">
    <source>
        <dbReference type="Proteomes" id="UP000682877"/>
    </source>
</evidence>
<evidence type="ECO:0000256" key="5">
    <source>
        <dbReference type="ARBA" id="ARBA00022525"/>
    </source>
</evidence>
<evidence type="ECO:0000256" key="11">
    <source>
        <dbReference type="ARBA" id="ARBA00023004"/>
    </source>
</evidence>
<dbReference type="GO" id="GO:0020037">
    <property type="term" value="F:heme binding"/>
    <property type="evidence" value="ECO:0007669"/>
    <property type="project" value="InterPro"/>
</dbReference>
<dbReference type="Proteomes" id="UP000682877">
    <property type="component" value="Chromosome 3"/>
</dbReference>
<keyword evidence="9 16" id="KW-0732">Signal</keyword>
<dbReference type="SUPFAM" id="SSF48113">
    <property type="entry name" value="Heme-dependent peroxidases"/>
    <property type="match status" value="2"/>
</dbReference>
<evidence type="ECO:0000313" key="18">
    <source>
        <dbReference type="EMBL" id="CAE5975978.1"/>
    </source>
</evidence>
<evidence type="ECO:0000256" key="2">
    <source>
        <dbReference type="ARBA" id="ARBA00004116"/>
    </source>
</evidence>
<dbReference type="GO" id="GO:0006979">
    <property type="term" value="P:response to oxidative stress"/>
    <property type="evidence" value="ECO:0007669"/>
    <property type="project" value="InterPro"/>
</dbReference>
<feature type="domain" description="Plant heme peroxidase family profile" evidence="17">
    <location>
        <begin position="320"/>
        <end position="578"/>
    </location>
</feature>
<evidence type="ECO:0000256" key="9">
    <source>
        <dbReference type="ARBA" id="ARBA00022729"/>
    </source>
</evidence>
<evidence type="ECO:0000256" key="12">
    <source>
        <dbReference type="PIRSR" id="PIRSR600823-2"/>
    </source>
</evidence>
<feature type="domain" description="Plant heme peroxidase family profile" evidence="17">
    <location>
        <begin position="157"/>
        <end position="315"/>
    </location>
</feature>
<feature type="binding site" description="axial binding residue" evidence="13">
    <location>
        <position position="286"/>
    </location>
    <ligand>
        <name>heme b</name>
        <dbReference type="ChEBI" id="CHEBI:60344"/>
    </ligand>
    <ligandPart>
        <name>Fe</name>
        <dbReference type="ChEBI" id="CHEBI:18248"/>
    </ligandPart>
</feature>
<dbReference type="Gene3D" id="1.10.520.10">
    <property type="match status" value="2"/>
</dbReference>
<dbReference type="Gene3D" id="1.10.420.10">
    <property type="entry name" value="Peroxidase, domain 2"/>
    <property type="match status" value="2"/>
</dbReference>
<dbReference type="InterPro" id="IPR000823">
    <property type="entry name" value="Peroxidase_pln"/>
</dbReference>
<feature type="binding site" evidence="13">
    <location>
        <position position="182"/>
    </location>
    <ligand>
        <name>Ca(2+)</name>
        <dbReference type="ChEBI" id="CHEBI:29108"/>
        <label>1</label>
    </ligand>
</feature>
<keyword evidence="7" id="KW-0349">Heme</keyword>
<evidence type="ECO:0000259" key="17">
    <source>
        <dbReference type="PROSITE" id="PS50873"/>
    </source>
</evidence>
<keyword evidence="15" id="KW-0472">Membrane</keyword>
<feature type="chain" id="PRO_5035914929" description="peroxidase" evidence="16">
    <location>
        <begin position="17"/>
        <end position="658"/>
    </location>
</feature>
<keyword evidence="13" id="KW-0106">Calcium</keyword>
<evidence type="ECO:0000256" key="6">
    <source>
        <dbReference type="ARBA" id="ARBA00022559"/>
    </source>
</evidence>
<evidence type="ECO:0000256" key="13">
    <source>
        <dbReference type="PIRSR" id="PIRSR600823-3"/>
    </source>
</evidence>
<keyword evidence="6" id="KW-0575">Peroxidase</keyword>
<feature type="site" description="Transition state stabilizer" evidence="14">
    <location>
        <position position="163"/>
    </location>
</feature>
<feature type="transmembrane region" description="Helical" evidence="15">
    <location>
        <begin position="504"/>
        <end position="525"/>
    </location>
</feature>
<comment type="cofactor">
    <cofactor evidence="13">
        <name>Ca(2+)</name>
        <dbReference type="ChEBI" id="CHEBI:29108"/>
    </cofactor>
    <text evidence="13">Binds 2 calcium ions per subunit.</text>
</comment>
<comment type="catalytic activity">
    <reaction evidence="1">
        <text>2 a phenolic donor + H2O2 = 2 a phenolic radical donor + 2 H2O</text>
        <dbReference type="Rhea" id="RHEA:56136"/>
        <dbReference type="ChEBI" id="CHEBI:15377"/>
        <dbReference type="ChEBI" id="CHEBI:16240"/>
        <dbReference type="ChEBI" id="CHEBI:139520"/>
        <dbReference type="ChEBI" id="CHEBI:139521"/>
        <dbReference type="EC" id="1.11.1.7"/>
    </reaction>
</comment>
<dbReference type="GO" id="GO:0140825">
    <property type="term" value="F:lactoperoxidase activity"/>
    <property type="evidence" value="ECO:0007669"/>
    <property type="project" value="UniProtKB-EC"/>
</dbReference>
<keyword evidence="10" id="KW-0560">Oxidoreductase</keyword>
<evidence type="ECO:0000256" key="16">
    <source>
        <dbReference type="SAM" id="SignalP"/>
    </source>
</evidence>
<evidence type="ECO:0000256" key="14">
    <source>
        <dbReference type="PIRSR" id="PIRSR600823-4"/>
    </source>
</evidence>
<reference evidence="18" key="1">
    <citation type="submission" date="2021-01" db="EMBL/GenBank/DDBJ databases">
        <authorList>
            <person name="Bezrukov I."/>
        </authorList>
    </citation>
    <scope>NUCLEOTIDE SEQUENCE</scope>
</reference>
<evidence type="ECO:0000256" key="3">
    <source>
        <dbReference type="ARBA" id="ARBA00006873"/>
    </source>
</evidence>
<keyword evidence="15" id="KW-0812">Transmembrane</keyword>
<keyword evidence="15" id="KW-1133">Transmembrane helix</keyword>